<evidence type="ECO:0000313" key="2">
    <source>
        <dbReference type="EMBL" id="EDX76316.1"/>
    </source>
</evidence>
<evidence type="ECO:0000313" key="3">
    <source>
        <dbReference type="Proteomes" id="UP000003835"/>
    </source>
</evidence>
<proteinExistence type="predicted"/>
<sequence length="40" mass="4457">MNQGRGRVDKSNGFPGNDSGASRPYRITGLQDYRTQNTIK</sequence>
<feature type="region of interest" description="Disordered" evidence="1">
    <location>
        <begin position="1"/>
        <end position="40"/>
    </location>
</feature>
<protein>
    <submittedName>
        <fullName evidence="2">Uncharacterized protein</fullName>
    </submittedName>
</protein>
<dbReference type="EMBL" id="DS989846">
    <property type="protein sequence ID" value="EDX76316.1"/>
    <property type="molecule type" value="Genomic_DNA"/>
</dbReference>
<dbReference type="HOGENOM" id="CLU_3287968_0_0_3"/>
<accession>B4VP16</accession>
<dbReference type="Proteomes" id="UP000003835">
    <property type="component" value="Unassembled WGS sequence"/>
</dbReference>
<gene>
    <name evidence="2" type="ORF">MC7420_4572</name>
</gene>
<feature type="compositionally biased region" description="Basic and acidic residues" evidence="1">
    <location>
        <begin position="1"/>
        <end position="10"/>
    </location>
</feature>
<evidence type="ECO:0000256" key="1">
    <source>
        <dbReference type="SAM" id="MobiDB-lite"/>
    </source>
</evidence>
<reference evidence="2 3" key="1">
    <citation type="submission" date="2008-07" db="EMBL/GenBank/DDBJ databases">
        <authorList>
            <person name="Tandeau de Marsac N."/>
            <person name="Ferriera S."/>
            <person name="Johnson J."/>
            <person name="Kravitz S."/>
            <person name="Beeson K."/>
            <person name="Sutton G."/>
            <person name="Rogers Y.-H."/>
            <person name="Friedman R."/>
            <person name="Frazier M."/>
            <person name="Venter J.C."/>
        </authorList>
    </citation>
    <scope>NUCLEOTIDE SEQUENCE [LARGE SCALE GENOMIC DNA]</scope>
    <source>
        <strain evidence="2 3">PCC 7420</strain>
    </source>
</reference>
<keyword evidence="3" id="KW-1185">Reference proteome</keyword>
<organism evidence="2 3">
    <name type="scientific">Coleofasciculus chthonoplastes PCC 7420</name>
    <dbReference type="NCBI Taxonomy" id="118168"/>
    <lineage>
        <taxon>Bacteria</taxon>
        <taxon>Bacillati</taxon>
        <taxon>Cyanobacteriota</taxon>
        <taxon>Cyanophyceae</taxon>
        <taxon>Coleofasciculales</taxon>
        <taxon>Coleofasciculaceae</taxon>
        <taxon>Coleofasciculus</taxon>
    </lineage>
</organism>
<name>B4VP16_9CYAN</name>
<dbReference type="AlphaFoldDB" id="B4VP16"/>
<dbReference type="STRING" id="118168.MC7420_4572"/>